<accession>A0AAV9EJS4</accession>
<dbReference type="EMBL" id="JAUJYO010000006">
    <property type="protein sequence ID" value="KAK1313334.1"/>
    <property type="molecule type" value="Genomic_DNA"/>
</dbReference>
<dbReference type="Proteomes" id="UP001180020">
    <property type="component" value="Unassembled WGS sequence"/>
</dbReference>
<proteinExistence type="inferred from homology"/>
<keyword evidence="6" id="KW-1185">Reference proteome</keyword>
<dbReference type="PRINTS" id="PR00411">
    <property type="entry name" value="PNDRDTASEI"/>
</dbReference>
<gene>
    <name evidence="5" type="primary">YUC6</name>
    <name evidence="5" type="ORF">QJS10_CPA06g00660</name>
</gene>
<dbReference type="EC" id="1.14.13.168" evidence="3"/>
<evidence type="ECO:0000256" key="4">
    <source>
        <dbReference type="ARBA" id="ARBA00047707"/>
    </source>
</evidence>
<name>A0AAV9EJS4_ACOCL</name>
<dbReference type="GO" id="GO:0050660">
    <property type="term" value="F:flavin adenine dinucleotide binding"/>
    <property type="evidence" value="ECO:0007669"/>
    <property type="project" value="TreeGrafter"/>
</dbReference>
<keyword evidence="5" id="KW-0503">Monooxygenase</keyword>
<reference evidence="5" key="2">
    <citation type="submission" date="2023-06" db="EMBL/GenBank/DDBJ databases">
        <authorList>
            <person name="Ma L."/>
            <person name="Liu K.-W."/>
            <person name="Li Z."/>
            <person name="Hsiao Y.-Y."/>
            <person name="Qi Y."/>
            <person name="Fu T."/>
            <person name="Tang G."/>
            <person name="Zhang D."/>
            <person name="Sun W.-H."/>
            <person name="Liu D.-K."/>
            <person name="Li Y."/>
            <person name="Chen G.-Z."/>
            <person name="Liu X.-D."/>
            <person name="Liao X.-Y."/>
            <person name="Jiang Y.-T."/>
            <person name="Yu X."/>
            <person name="Hao Y."/>
            <person name="Huang J."/>
            <person name="Zhao X.-W."/>
            <person name="Ke S."/>
            <person name="Chen Y.-Y."/>
            <person name="Wu W.-L."/>
            <person name="Hsu J.-L."/>
            <person name="Lin Y.-F."/>
            <person name="Huang M.-D."/>
            <person name="Li C.-Y."/>
            <person name="Huang L."/>
            <person name="Wang Z.-W."/>
            <person name="Zhao X."/>
            <person name="Zhong W.-Y."/>
            <person name="Peng D.-H."/>
            <person name="Ahmad S."/>
            <person name="Lan S."/>
            <person name="Zhang J.-S."/>
            <person name="Tsai W.-C."/>
            <person name="Van De Peer Y."/>
            <person name="Liu Z.-J."/>
        </authorList>
    </citation>
    <scope>NUCLEOTIDE SEQUENCE</scope>
    <source>
        <strain evidence="5">CP</strain>
        <tissue evidence="5">Leaves</tissue>
    </source>
</reference>
<comment type="catalytic activity">
    <reaction evidence="4">
        <text>indole-3-pyruvate + NADPH + O2 + H(+) = (indol-3-yl)acetate + CO2 + NADP(+) + H2O</text>
        <dbReference type="Rhea" id="RHEA:34331"/>
        <dbReference type="ChEBI" id="CHEBI:15377"/>
        <dbReference type="ChEBI" id="CHEBI:15378"/>
        <dbReference type="ChEBI" id="CHEBI:15379"/>
        <dbReference type="ChEBI" id="CHEBI:16526"/>
        <dbReference type="ChEBI" id="CHEBI:17640"/>
        <dbReference type="ChEBI" id="CHEBI:30854"/>
        <dbReference type="ChEBI" id="CHEBI:57783"/>
        <dbReference type="ChEBI" id="CHEBI:58349"/>
        <dbReference type="EC" id="1.14.13.168"/>
    </reaction>
</comment>
<evidence type="ECO:0000256" key="2">
    <source>
        <dbReference type="ARBA" id="ARBA00023002"/>
    </source>
</evidence>
<dbReference type="InterPro" id="IPR036188">
    <property type="entry name" value="FAD/NAD-bd_sf"/>
</dbReference>
<reference evidence="5" key="1">
    <citation type="journal article" date="2023" name="Nat. Commun.">
        <title>Diploid and tetraploid genomes of Acorus and the evolution of monocots.</title>
        <authorList>
            <person name="Ma L."/>
            <person name="Liu K.W."/>
            <person name="Li Z."/>
            <person name="Hsiao Y.Y."/>
            <person name="Qi Y."/>
            <person name="Fu T."/>
            <person name="Tang G.D."/>
            <person name="Zhang D."/>
            <person name="Sun W.H."/>
            <person name="Liu D.K."/>
            <person name="Li Y."/>
            <person name="Chen G.Z."/>
            <person name="Liu X.D."/>
            <person name="Liao X.Y."/>
            <person name="Jiang Y.T."/>
            <person name="Yu X."/>
            <person name="Hao Y."/>
            <person name="Huang J."/>
            <person name="Zhao X.W."/>
            <person name="Ke S."/>
            <person name="Chen Y.Y."/>
            <person name="Wu W.L."/>
            <person name="Hsu J.L."/>
            <person name="Lin Y.F."/>
            <person name="Huang M.D."/>
            <person name="Li C.Y."/>
            <person name="Huang L."/>
            <person name="Wang Z.W."/>
            <person name="Zhao X."/>
            <person name="Zhong W.Y."/>
            <person name="Peng D.H."/>
            <person name="Ahmad S."/>
            <person name="Lan S."/>
            <person name="Zhang J.S."/>
            <person name="Tsai W.C."/>
            <person name="Van de Peer Y."/>
            <person name="Liu Z.J."/>
        </authorList>
    </citation>
    <scope>NUCLEOTIDE SEQUENCE</scope>
    <source>
        <strain evidence="5">CP</strain>
    </source>
</reference>
<evidence type="ECO:0000313" key="5">
    <source>
        <dbReference type="EMBL" id="KAK1313334.1"/>
    </source>
</evidence>
<sequence length="389" mass="43354">MDCLREAECKLIHDCHSILINGVSKEDDEEEGAKNALKTVTMMTRQVWVPGPVIVGAGPSGLAAAACLKVKGVPSVILERSGCISSLWQLRTYDRLSLHLPKNFCELPMMPFPHHFPTYPTKEQFIDYLHAYARQFNLSPVFNETVESAEYDCTFGGFWRVKTTTRTEYLCRWLVVATGENAEAVVPGIPGMKEFNKGTVHVLPREMLGRSTFGLSMWLLKWLPVRVVDRFLLFVSRLMLGDTSLIGLHRPSIGPLELKALSGKTPVLDIGTLSKIKSGDIKVRPAIKRMMMDGVEFVDGRVEEFDAVILATGYRSNVPSWLKESELFSEKDGLPRKPFPNGWKGERGLYTVGFSKAGLLGSSKDALRIAQDIDRSWKSISLLDMIGSS</sequence>
<evidence type="ECO:0000256" key="3">
    <source>
        <dbReference type="ARBA" id="ARBA00039148"/>
    </source>
</evidence>
<dbReference type="Gene3D" id="3.50.50.60">
    <property type="entry name" value="FAD/NAD(P)-binding domain"/>
    <property type="match status" value="2"/>
</dbReference>
<organism evidence="5 6">
    <name type="scientific">Acorus calamus</name>
    <name type="common">Sweet flag</name>
    <dbReference type="NCBI Taxonomy" id="4465"/>
    <lineage>
        <taxon>Eukaryota</taxon>
        <taxon>Viridiplantae</taxon>
        <taxon>Streptophyta</taxon>
        <taxon>Embryophyta</taxon>
        <taxon>Tracheophyta</taxon>
        <taxon>Spermatophyta</taxon>
        <taxon>Magnoliopsida</taxon>
        <taxon>Liliopsida</taxon>
        <taxon>Acoraceae</taxon>
        <taxon>Acorus</taxon>
    </lineage>
</organism>
<evidence type="ECO:0000256" key="1">
    <source>
        <dbReference type="ARBA" id="ARBA00009183"/>
    </source>
</evidence>
<dbReference type="PANTHER" id="PTHR43539">
    <property type="entry name" value="FLAVIN-BINDING MONOOXYGENASE-LIKE PROTEIN (AFU_ORTHOLOGUE AFUA_4G09220)"/>
    <property type="match status" value="1"/>
</dbReference>
<protein>
    <recommendedName>
        <fullName evidence="3">indole-3-pyruvate monooxygenase</fullName>
        <ecNumber evidence="3">1.14.13.168</ecNumber>
    </recommendedName>
</protein>
<dbReference type="AlphaFoldDB" id="A0AAV9EJS4"/>
<dbReference type="InterPro" id="IPR050982">
    <property type="entry name" value="Auxin_biosynth/cation_transpt"/>
</dbReference>
<keyword evidence="2" id="KW-0560">Oxidoreductase</keyword>
<dbReference type="GO" id="GO:0103075">
    <property type="term" value="F:indole-3-pyruvate monooxygenase activity"/>
    <property type="evidence" value="ECO:0007669"/>
    <property type="project" value="UniProtKB-EC"/>
</dbReference>
<dbReference type="GO" id="GO:0009851">
    <property type="term" value="P:auxin biosynthetic process"/>
    <property type="evidence" value="ECO:0007669"/>
    <property type="project" value="TreeGrafter"/>
</dbReference>
<comment type="caution">
    <text evidence="5">The sequence shown here is derived from an EMBL/GenBank/DDBJ whole genome shotgun (WGS) entry which is preliminary data.</text>
</comment>
<dbReference type="SUPFAM" id="SSF51905">
    <property type="entry name" value="FAD/NAD(P)-binding domain"/>
    <property type="match status" value="3"/>
</dbReference>
<comment type="similarity">
    <text evidence="1">Belongs to the FMO family.</text>
</comment>
<evidence type="ECO:0000313" key="6">
    <source>
        <dbReference type="Proteomes" id="UP001180020"/>
    </source>
</evidence>
<dbReference type="Pfam" id="PF13738">
    <property type="entry name" value="Pyr_redox_3"/>
    <property type="match status" value="1"/>
</dbReference>
<dbReference type="PANTHER" id="PTHR43539:SF38">
    <property type="entry name" value="INDOLE-3-PYRUVATE MONOOXYGENASE YUCCA6"/>
    <property type="match status" value="1"/>
</dbReference>